<dbReference type="GO" id="GO:0016746">
    <property type="term" value="F:acyltransferase activity"/>
    <property type="evidence" value="ECO:0007669"/>
    <property type="project" value="InterPro"/>
</dbReference>
<comment type="caution">
    <text evidence="1">The sequence shown here is derived from an EMBL/GenBank/DDBJ whole genome shotgun (WGS) entry which is preliminary data.</text>
</comment>
<dbReference type="PANTHER" id="PTHR42870">
    <property type="entry name" value="ACETYL-COA C-ACETYLTRANSFERASE"/>
    <property type="match status" value="1"/>
</dbReference>
<accession>A0AAW4G113</accession>
<evidence type="ECO:0000313" key="2">
    <source>
        <dbReference type="Proteomes" id="UP001195196"/>
    </source>
</evidence>
<proteinExistence type="predicted"/>
<dbReference type="InterPro" id="IPR016039">
    <property type="entry name" value="Thiolase-like"/>
</dbReference>
<dbReference type="PANTHER" id="PTHR42870:SF6">
    <property type="entry name" value="ACETYL-COA C-ACYLTRANSFERASE"/>
    <property type="match status" value="1"/>
</dbReference>
<evidence type="ECO:0000313" key="1">
    <source>
        <dbReference type="EMBL" id="MBM7276825.1"/>
    </source>
</evidence>
<organism evidence="1 2">
    <name type="scientific">Gordonia rubripertincta</name>
    <name type="common">Rhodococcus corallinus</name>
    <dbReference type="NCBI Taxonomy" id="36822"/>
    <lineage>
        <taxon>Bacteria</taxon>
        <taxon>Bacillati</taxon>
        <taxon>Actinomycetota</taxon>
        <taxon>Actinomycetes</taxon>
        <taxon>Mycobacteriales</taxon>
        <taxon>Gordoniaceae</taxon>
        <taxon>Gordonia</taxon>
    </lineage>
</organism>
<dbReference type="AlphaFoldDB" id="A0AAW4G113"/>
<protein>
    <submittedName>
        <fullName evidence="1">Thiolase domain-containing protein</fullName>
    </submittedName>
</protein>
<dbReference type="SUPFAM" id="SSF53901">
    <property type="entry name" value="Thiolase-like"/>
    <property type="match status" value="2"/>
</dbReference>
<dbReference type="Gene3D" id="3.40.47.10">
    <property type="match status" value="1"/>
</dbReference>
<dbReference type="RefSeq" id="WP_204717384.1">
    <property type="nucleotide sequence ID" value="NZ_JAFFGU010000001.1"/>
</dbReference>
<dbReference type="NCBIfam" id="NF005924">
    <property type="entry name" value="PRK07937.1"/>
    <property type="match status" value="1"/>
</dbReference>
<gene>
    <name evidence="1" type="ORF">JTZ10_03550</name>
</gene>
<name>A0AAW4G113_GORRU</name>
<reference evidence="1" key="1">
    <citation type="submission" date="2021-02" db="EMBL/GenBank/DDBJ databases">
        <title>Taxonomy, biology and ecology of Rhodococcus bacteria occurring in California pistachio and other woody hosts as revealed by genome sequence analyses.</title>
        <authorList>
            <person name="Riely B."/>
            <person name="Gai Y."/>
        </authorList>
    </citation>
    <scope>NUCLEOTIDE SEQUENCE</scope>
    <source>
        <strain evidence="1">BP-295</strain>
    </source>
</reference>
<dbReference type="EMBL" id="JAFFGU010000001">
    <property type="protein sequence ID" value="MBM7276825.1"/>
    <property type="molecule type" value="Genomic_DNA"/>
</dbReference>
<dbReference type="Proteomes" id="UP001195196">
    <property type="component" value="Unassembled WGS sequence"/>
</dbReference>
<sequence length="354" mass="36995">MTLPPIAIIGFAHSPNVEGTHGTTNGVEMLIPCFDKLYAELGINRTDIEFWCSGSSDYLAGRAFSFISAIDSIGAMPPINESHVEMDGAWALYEAWVKIATGEVDLALAYGFGKASAGNTDQTLALQTDPYTVAPLHPDARSLAALQARAGIDAGTWTEADMAAIGARTSGGSVDDLLAGEYVANPLRRHDIAPYTDAAAAVVIASERKARELVANPAFVTGWDHRIDTPNFGARDLTVSPSTKLAGDTAFGDRTRAVDVAEIHAPYSHQEIIVRNALDLPDSVRINPSGGALAGNSLFSVGLQRIGYAAHAILSGDAGTAVAHATSGPLLQQNMVVTLSDQNGLTQSNVGGGN</sequence>